<dbReference type="KEGG" id="apln:108739997"/>
<dbReference type="InterPro" id="IPR036361">
    <property type="entry name" value="SAP_dom_sf"/>
</dbReference>
<organism evidence="5 6">
    <name type="scientific">Agrilus planipennis</name>
    <name type="common">Emerald ash borer</name>
    <name type="synonym">Agrilus marcopoli</name>
    <dbReference type="NCBI Taxonomy" id="224129"/>
    <lineage>
        <taxon>Eukaryota</taxon>
        <taxon>Metazoa</taxon>
        <taxon>Ecdysozoa</taxon>
        <taxon>Arthropoda</taxon>
        <taxon>Hexapoda</taxon>
        <taxon>Insecta</taxon>
        <taxon>Pterygota</taxon>
        <taxon>Neoptera</taxon>
        <taxon>Endopterygota</taxon>
        <taxon>Coleoptera</taxon>
        <taxon>Polyphaga</taxon>
        <taxon>Elateriformia</taxon>
        <taxon>Buprestoidea</taxon>
        <taxon>Buprestidae</taxon>
        <taxon>Agrilinae</taxon>
        <taxon>Agrilus</taxon>
    </lineage>
</organism>
<dbReference type="FunCoup" id="A0A1W4X0I5">
    <property type="interactions" value="1020"/>
</dbReference>
<dbReference type="CTD" id="84324"/>
<dbReference type="RefSeq" id="XP_018329646.1">
    <property type="nucleotide sequence ID" value="XM_018474144.2"/>
</dbReference>
<accession>A0A1W4X0I5</accession>
<dbReference type="InterPro" id="IPR003034">
    <property type="entry name" value="SAP_dom"/>
</dbReference>
<evidence type="ECO:0000256" key="2">
    <source>
        <dbReference type="ARBA" id="ARBA00046328"/>
    </source>
</evidence>
<dbReference type="Proteomes" id="UP000192223">
    <property type="component" value="Unplaced"/>
</dbReference>
<dbReference type="STRING" id="224129.A0A1W4X0I5"/>
<dbReference type="PANTHER" id="PTHR46551">
    <property type="entry name" value="SAP DOMAIN-CONTAINING RIBONUCLEOPROTEIN"/>
    <property type="match status" value="1"/>
</dbReference>
<dbReference type="SMART" id="SM00513">
    <property type="entry name" value="SAP"/>
    <property type="match status" value="1"/>
</dbReference>
<dbReference type="PROSITE" id="PS50800">
    <property type="entry name" value="SAP"/>
    <property type="match status" value="1"/>
</dbReference>
<evidence type="ECO:0000256" key="1">
    <source>
        <dbReference type="ARBA" id="ARBA00022553"/>
    </source>
</evidence>
<protein>
    <submittedName>
        <fullName evidence="6">SAP domain-containing ribonucleoprotein isoform X1</fullName>
    </submittedName>
</protein>
<dbReference type="OrthoDB" id="5837849at2759"/>
<dbReference type="PANTHER" id="PTHR46551:SF1">
    <property type="entry name" value="SAP DOMAIN-CONTAINING RIBONUCLEOPROTEIN"/>
    <property type="match status" value="1"/>
</dbReference>
<dbReference type="Gene3D" id="1.10.720.30">
    <property type="entry name" value="SAP domain"/>
    <property type="match status" value="1"/>
</dbReference>
<dbReference type="GO" id="GO:0005634">
    <property type="term" value="C:nucleus"/>
    <property type="evidence" value="ECO:0007669"/>
    <property type="project" value="TreeGrafter"/>
</dbReference>
<name>A0A1W4X0I5_AGRPL</name>
<dbReference type="AlphaFoldDB" id="A0A1W4X0I5"/>
<dbReference type="InterPro" id="IPR052240">
    <property type="entry name" value="SAP_domain_ribonucleoprotein"/>
</dbReference>
<gene>
    <name evidence="6" type="primary">LOC108739997</name>
</gene>
<dbReference type="InParanoid" id="A0A1W4X0I5"/>
<feature type="compositionally biased region" description="Basic and acidic residues" evidence="3">
    <location>
        <begin position="265"/>
        <end position="279"/>
    </location>
</feature>
<comment type="similarity">
    <text evidence="2">Belongs to the SAP domain-containing ribonucleoprotein family.</text>
</comment>
<feature type="region of interest" description="Disordered" evidence="3">
    <location>
        <begin position="181"/>
        <end position="214"/>
    </location>
</feature>
<dbReference type="Pfam" id="PF02037">
    <property type="entry name" value="SAP"/>
    <property type="match status" value="1"/>
</dbReference>
<evidence type="ECO:0000313" key="5">
    <source>
        <dbReference type="Proteomes" id="UP000192223"/>
    </source>
</evidence>
<dbReference type="GO" id="GO:1990904">
    <property type="term" value="C:ribonucleoprotein complex"/>
    <property type="evidence" value="ECO:0007669"/>
    <property type="project" value="UniProtKB-KW"/>
</dbReference>
<keyword evidence="6" id="KW-0687">Ribonucleoprotein</keyword>
<reference evidence="6" key="1">
    <citation type="submission" date="2025-08" db="UniProtKB">
        <authorList>
            <consortium name="RefSeq"/>
        </authorList>
    </citation>
    <scope>IDENTIFICATION</scope>
    <source>
        <tissue evidence="6">Entire body</tissue>
    </source>
</reference>
<proteinExistence type="inferred from homology"/>
<keyword evidence="5" id="KW-1185">Reference proteome</keyword>
<dbReference type="GO" id="GO:0016973">
    <property type="term" value="P:poly(A)+ mRNA export from nucleus"/>
    <property type="evidence" value="ECO:0007669"/>
    <property type="project" value="TreeGrafter"/>
</dbReference>
<feature type="region of interest" description="Disordered" evidence="3">
    <location>
        <begin position="255"/>
        <end position="279"/>
    </location>
</feature>
<evidence type="ECO:0000259" key="4">
    <source>
        <dbReference type="PROSITE" id="PS50800"/>
    </source>
</evidence>
<feature type="compositionally biased region" description="Polar residues" evidence="3">
    <location>
        <begin position="255"/>
        <end position="264"/>
    </location>
</feature>
<feature type="compositionally biased region" description="Low complexity" evidence="3">
    <location>
        <begin position="196"/>
        <end position="209"/>
    </location>
</feature>
<evidence type="ECO:0000313" key="6">
    <source>
        <dbReference type="RefSeq" id="XP_018329646.1"/>
    </source>
</evidence>
<feature type="region of interest" description="Disordered" evidence="3">
    <location>
        <begin position="59"/>
        <end position="87"/>
    </location>
</feature>
<feature type="compositionally biased region" description="Acidic residues" evidence="3">
    <location>
        <begin position="66"/>
        <end position="79"/>
    </location>
</feature>
<sequence>MLRNSKMEDSILEEVMNISKLKVPDLKRELKARGLSTSGNKQELLERLQSALKIKIDDAASAASADDLDEDLLNDDDLDHEPMDGSESVLTDIDAHLDENITPPTALKKDISQEKVISNEQSESKAKKVVLKRNSSALEEQLENHEVPEEKSDTKDKKILKLSQLSVKERLEMRAKKFGVPLTDEAKKAARSQRFSSNSSSSTNISSISQENDPVSLDILKKRADRFGGSVSTVMSTLAQQERLEKRKQRFGVVTSVNGSTSQSEKAKQRLERFKMSVS</sequence>
<dbReference type="SUPFAM" id="SSF68906">
    <property type="entry name" value="SAP domain"/>
    <property type="match status" value="1"/>
</dbReference>
<keyword evidence="1" id="KW-0597">Phosphoprotein</keyword>
<feature type="domain" description="SAP" evidence="4">
    <location>
        <begin position="18"/>
        <end position="52"/>
    </location>
</feature>
<evidence type="ECO:0000256" key="3">
    <source>
        <dbReference type="SAM" id="MobiDB-lite"/>
    </source>
</evidence>
<dbReference type="GeneID" id="108739997"/>